<dbReference type="Pfam" id="PF00583">
    <property type="entry name" value="Acetyltransf_1"/>
    <property type="match status" value="1"/>
</dbReference>
<proteinExistence type="predicted"/>
<name>A0A940SIQ7_9BACI</name>
<dbReference type="Gene3D" id="3.40.630.30">
    <property type="match status" value="1"/>
</dbReference>
<feature type="domain" description="N-acetyltransferase" evidence="1">
    <location>
        <begin position="33"/>
        <end position="128"/>
    </location>
</feature>
<accession>A0A940SIQ7</accession>
<keyword evidence="2" id="KW-0808">Transferase</keyword>
<comment type="caution">
    <text evidence="2">The sequence shown here is derived from an EMBL/GenBank/DDBJ whole genome shotgun (WGS) entry which is preliminary data.</text>
</comment>
<protein>
    <submittedName>
        <fullName evidence="2">GNAT family N-acetyltransferase</fullName>
        <ecNumber evidence="2">2.3.1.-</ecNumber>
    </submittedName>
</protein>
<dbReference type="EC" id="2.3.1.-" evidence="2"/>
<evidence type="ECO:0000259" key="1">
    <source>
        <dbReference type="Pfam" id="PF00583"/>
    </source>
</evidence>
<sequence>MVNLFPVSQDEEAILHNLMQFYIYEFSKYLQKIKLEQNGSYKPFELDQYWTNPNFHAFFIKLEEEYIGFTLVENETETSPNSIREFFIIQKYNGRGYGKIVATKLFNMFPGKWRITQVEKNYPAQGFWRSTISNYTNDHFKERYDENRKSIQEFDTRLIN</sequence>
<dbReference type="SUPFAM" id="SSF55729">
    <property type="entry name" value="Acyl-CoA N-acyltransferases (Nat)"/>
    <property type="match status" value="1"/>
</dbReference>
<dbReference type="AlphaFoldDB" id="A0A940SIQ7"/>
<dbReference type="GO" id="GO:0016747">
    <property type="term" value="F:acyltransferase activity, transferring groups other than amino-acyl groups"/>
    <property type="evidence" value="ECO:0007669"/>
    <property type="project" value="InterPro"/>
</dbReference>
<reference evidence="2" key="1">
    <citation type="submission" date="2021-04" db="EMBL/GenBank/DDBJ databases">
        <title>Genome seq and assembly of Bacillus sp.</title>
        <authorList>
            <person name="Chhetri G."/>
        </authorList>
    </citation>
    <scope>NUCLEOTIDE SEQUENCE</scope>
    <source>
        <strain evidence="2">RG28</strain>
    </source>
</reference>
<keyword evidence="2" id="KW-0012">Acyltransferase</keyword>
<keyword evidence="3" id="KW-1185">Reference proteome</keyword>
<evidence type="ECO:0000313" key="2">
    <source>
        <dbReference type="EMBL" id="MBP0725240.1"/>
    </source>
</evidence>
<dbReference type="Proteomes" id="UP000682134">
    <property type="component" value="Unassembled WGS sequence"/>
</dbReference>
<gene>
    <name evidence="2" type="ORF">J5Y03_08565</name>
</gene>
<dbReference type="RefSeq" id="WP_209404602.1">
    <property type="nucleotide sequence ID" value="NZ_JAGIYQ010000005.1"/>
</dbReference>
<dbReference type="InterPro" id="IPR016181">
    <property type="entry name" value="Acyl_CoA_acyltransferase"/>
</dbReference>
<organism evidence="2 3">
    <name type="scientific">Gottfriedia endophytica</name>
    <dbReference type="NCBI Taxonomy" id="2820819"/>
    <lineage>
        <taxon>Bacteria</taxon>
        <taxon>Bacillati</taxon>
        <taxon>Bacillota</taxon>
        <taxon>Bacilli</taxon>
        <taxon>Bacillales</taxon>
        <taxon>Bacillaceae</taxon>
        <taxon>Gottfriedia</taxon>
    </lineage>
</organism>
<dbReference type="InterPro" id="IPR000182">
    <property type="entry name" value="GNAT_dom"/>
</dbReference>
<evidence type="ECO:0000313" key="3">
    <source>
        <dbReference type="Proteomes" id="UP000682134"/>
    </source>
</evidence>
<dbReference type="EMBL" id="JAGIYQ010000005">
    <property type="protein sequence ID" value="MBP0725240.1"/>
    <property type="molecule type" value="Genomic_DNA"/>
</dbReference>